<dbReference type="AlphaFoldDB" id="A0A8X6NX31"/>
<dbReference type="Proteomes" id="UP000887013">
    <property type="component" value="Unassembled WGS sequence"/>
</dbReference>
<comment type="caution">
    <text evidence="1">The sequence shown here is derived from an EMBL/GenBank/DDBJ whole genome shotgun (WGS) entry which is preliminary data.</text>
</comment>
<protein>
    <submittedName>
        <fullName evidence="1">Uncharacterized protein</fullName>
    </submittedName>
</protein>
<reference evidence="1" key="1">
    <citation type="submission" date="2020-08" db="EMBL/GenBank/DDBJ databases">
        <title>Multicomponent nature underlies the extraordinary mechanical properties of spider dragline silk.</title>
        <authorList>
            <person name="Kono N."/>
            <person name="Nakamura H."/>
            <person name="Mori M."/>
            <person name="Yoshida Y."/>
            <person name="Ohtoshi R."/>
            <person name="Malay A.D."/>
            <person name="Moran D.A.P."/>
            <person name="Tomita M."/>
            <person name="Numata K."/>
            <person name="Arakawa K."/>
        </authorList>
    </citation>
    <scope>NUCLEOTIDE SEQUENCE</scope>
</reference>
<keyword evidence="2" id="KW-1185">Reference proteome</keyword>
<sequence>MGSNTSHENASRAVCGHTLSQRRTMPDVTFLCPCFKFPFVDLKSKSVRCCRDGRVTFTSVWSQNTVAAHFLPDKASLSFFGLLQE</sequence>
<organism evidence="1 2">
    <name type="scientific">Nephila pilipes</name>
    <name type="common">Giant wood spider</name>
    <name type="synonym">Nephila maculata</name>
    <dbReference type="NCBI Taxonomy" id="299642"/>
    <lineage>
        <taxon>Eukaryota</taxon>
        <taxon>Metazoa</taxon>
        <taxon>Ecdysozoa</taxon>
        <taxon>Arthropoda</taxon>
        <taxon>Chelicerata</taxon>
        <taxon>Arachnida</taxon>
        <taxon>Araneae</taxon>
        <taxon>Araneomorphae</taxon>
        <taxon>Entelegynae</taxon>
        <taxon>Araneoidea</taxon>
        <taxon>Nephilidae</taxon>
        <taxon>Nephila</taxon>
    </lineage>
</organism>
<evidence type="ECO:0000313" key="2">
    <source>
        <dbReference type="Proteomes" id="UP000887013"/>
    </source>
</evidence>
<name>A0A8X6NX31_NEPPI</name>
<evidence type="ECO:0000313" key="1">
    <source>
        <dbReference type="EMBL" id="GFT40256.1"/>
    </source>
</evidence>
<gene>
    <name evidence="1" type="ORF">NPIL_25051</name>
</gene>
<proteinExistence type="predicted"/>
<dbReference type="EMBL" id="BMAW01063435">
    <property type="protein sequence ID" value="GFT40256.1"/>
    <property type="molecule type" value="Genomic_DNA"/>
</dbReference>
<accession>A0A8X6NX31</accession>